<dbReference type="InParanoid" id="H0EVE5"/>
<dbReference type="EMBL" id="AGUE01000192">
    <property type="protein sequence ID" value="EHK97477.1"/>
    <property type="molecule type" value="Genomic_DNA"/>
</dbReference>
<gene>
    <name evidence="2" type="ORF">M7I_6743</name>
</gene>
<reference evidence="2 3" key="1">
    <citation type="journal article" date="2012" name="Eukaryot. Cell">
        <title>Genome sequence of the fungus Glarea lozoyensis: the first genome sequence of a species from the Helotiaceae family.</title>
        <authorList>
            <person name="Youssar L."/>
            <person name="Gruening B.A."/>
            <person name="Erxleben A."/>
            <person name="Guenther S."/>
            <person name="Huettel W."/>
        </authorList>
    </citation>
    <scope>NUCLEOTIDE SEQUENCE [LARGE SCALE GENOMIC DNA]</scope>
    <source>
        <strain evidence="3">ATCC 74030 / MF5533</strain>
    </source>
</reference>
<keyword evidence="3" id="KW-1185">Reference proteome</keyword>
<accession>H0EVE5</accession>
<protein>
    <submittedName>
        <fullName evidence="2">Uncharacterized protein</fullName>
    </submittedName>
</protein>
<name>H0EVE5_GLAL7</name>
<comment type="caution">
    <text evidence="2">The sequence shown here is derived from an EMBL/GenBank/DDBJ whole genome shotgun (WGS) entry which is preliminary data.</text>
</comment>
<evidence type="ECO:0000256" key="1">
    <source>
        <dbReference type="SAM" id="MobiDB-lite"/>
    </source>
</evidence>
<evidence type="ECO:0000313" key="2">
    <source>
        <dbReference type="EMBL" id="EHK97477.1"/>
    </source>
</evidence>
<evidence type="ECO:0000313" key="3">
    <source>
        <dbReference type="Proteomes" id="UP000005446"/>
    </source>
</evidence>
<organism evidence="2 3">
    <name type="scientific">Glarea lozoyensis (strain ATCC 74030 / MF5533)</name>
    <dbReference type="NCBI Taxonomy" id="1104152"/>
    <lineage>
        <taxon>Eukaryota</taxon>
        <taxon>Fungi</taxon>
        <taxon>Dikarya</taxon>
        <taxon>Ascomycota</taxon>
        <taxon>Pezizomycotina</taxon>
        <taxon>Leotiomycetes</taxon>
        <taxon>Helotiales</taxon>
        <taxon>Helotiaceae</taxon>
        <taxon>Glarea</taxon>
    </lineage>
</organism>
<dbReference type="HOGENOM" id="CLU_3299502_0_0_1"/>
<proteinExistence type="predicted"/>
<dbReference type="AlphaFoldDB" id="H0EVE5"/>
<sequence>MKEVKSSVAPIIPPSLIGKLWNKSMTGNENSSIGSNSTQS</sequence>
<feature type="region of interest" description="Disordered" evidence="1">
    <location>
        <begin position="21"/>
        <end position="40"/>
    </location>
</feature>
<dbReference type="Proteomes" id="UP000005446">
    <property type="component" value="Unassembled WGS sequence"/>
</dbReference>
<feature type="compositionally biased region" description="Polar residues" evidence="1">
    <location>
        <begin position="23"/>
        <end position="40"/>
    </location>
</feature>